<accession>A0ACA9KRV8</accession>
<name>A0ACA9KRV8_9GLOM</name>
<proteinExistence type="predicted"/>
<dbReference type="EMBL" id="CAJVQC010001204">
    <property type="protein sequence ID" value="CAG8489787.1"/>
    <property type="molecule type" value="Genomic_DNA"/>
</dbReference>
<feature type="non-terminal residue" evidence="1">
    <location>
        <position position="1"/>
    </location>
</feature>
<comment type="caution">
    <text evidence="1">The sequence shown here is derived from an EMBL/GenBank/DDBJ whole genome shotgun (WGS) entry which is preliminary data.</text>
</comment>
<organism evidence="1 2">
    <name type="scientific">Racocetra persica</name>
    <dbReference type="NCBI Taxonomy" id="160502"/>
    <lineage>
        <taxon>Eukaryota</taxon>
        <taxon>Fungi</taxon>
        <taxon>Fungi incertae sedis</taxon>
        <taxon>Mucoromycota</taxon>
        <taxon>Glomeromycotina</taxon>
        <taxon>Glomeromycetes</taxon>
        <taxon>Diversisporales</taxon>
        <taxon>Gigasporaceae</taxon>
        <taxon>Racocetra</taxon>
    </lineage>
</organism>
<sequence>TWVQQIITANIPLSDYLLREKGIAFIHTLGIKEEDLSFSSGWDEVSDITIKNCWNSTSILPDAINNPEAARLKKDLELYYTTVDEPLATKDVINDDEILAMVYETFNPKQVVTDPEEDDMPPTPLVNLSEAINALNILIQFQEQRENNNKFKPEELDMLRKKVYQFEKLKNVSKKQTNLFGYFGDQDSQHLFERFMEIKKVLALRGETAYKYCSPYLLLLLKFHSNHDIYESVSKYQRG</sequence>
<reference evidence="1" key="1">
    <citation type="submission" date="2021-06" db="EMBL/GenBank/DDBJ databases">
        <authorList>
            <person name="Kallberg Y."/>
            <person name="Tangrot J."/>
            <person name="Rosling A."/>
        </authorList>
    </citation>
    <scope>NUCLEOTIDE SEQUENCE</scope>
    <source>
        <strain evidence="1">MA461A</strain>
    </source>
</reference>
<keyword evidence="2" id="KW-1185">Reference proteome</keyword>
<evidence type="ECO:0000313" key="2">
    <source>
        <dbReference type="Proteomes" id="UP000789920"/>
    </source>
</evidence>
<evidence type="ECO:0000313" key="1">
    <source>
        <dbReference type="EMBL" id="CAG8489787.1"/>
    </source>
</evidence>
<gene>
    <name evidence="1" type="ORF">RPERSI_LOCUS1337</name>
</gene>
<dbReference type="Proteomes" id="UP000789920">
    <property type="component" value="Unassembled WGS sequence"/>
</dbReference>
<protein>
    <submittedName>
        <fullName evidence="1">22601_t:CDS:1</fullName>
    </submittedName>
</protein>